<keyword evidence="2" id="KW-1185">Reference proteome</keyword>
<reference evidence="1" key="1">
    <citation type="submission" date="2023-04" db="EMBL/GenBank/DDBJ databases">
        <title>A chromosome-level genome assembly of the parasitoid wasp Eretmocerus hayati.</title>
        <authorList>
            <person name="Zhong Y."/>
            <person name="Liu S."/>
            <person name="Liu Y."/>
        </authorList>
    </citation>
    <scope>NUCLEOTIDE SEQUENCE</scope>
    <source>
        <strain evidence="1">ZJU_SS_LIU_2023</strain>
    </source>
</reference>
<proteinExistence type="predicted"/>
<name>A0ACC2PEK9_9HYME</name>
<gene>
    <name evidence="1" type="ORF">QAD02_017238</name>
</gene>
<evidence type="ECO:0000313" key="1">
    <source>
        <dbReference type="EMBL" id="KAJ8681451.1"/>
    </source>
</evidence>
<accession>A0ACC2PEK9</accession>
<evidence type="ECO:0000313" key="2">
    <source>
        <dbReference type="Proteomes" id="UP001239111"/>
    </source>
</evidence>
<dbReference type="EMBL" id="CM056742">
    <property type="protein sequence ID" value="KAJ8681451.1"/>
    <property type="molecule type" value="Genomic_DNA"/>
</dbReference>
<sequence>MDFQDPRVESFGCHWQERNYFSVLPRGLKRADSWGAHRRAQVRIIDTDLCRSRAIERRREGAEEAASARSDWVMLASDRASLHVEGANKEVIGHILTLGALEDGLLEATRKLLSGVTVAHPEPDEGSGLPAASTSLSVCPSSCSWSRPPADGRPTIELLPVDALPMPPPVPTAAAPAPTTTTTPPPDAAAADDGAVPTTAPLRNIVSVCPVLRHSWILVIQQAPLYHYVPSPGPNNDSTTVATTML</sequence>
<comment type="caution">
    <text evidence="1">The sequence shown here is derived from an EMBL/GenBank/DDBJ whole genome shotgun (WGS) entry which is preliminary data.</text>
</comment>
<dbReference type="Proteomes" id="UP001239111">
    <property type="component" value="Chromosome 2"/>
</dbReference>
<protein>
    <submittedName>
        <fullName evidence="1">Uncharacterized protein</fullName>
    </submittedName>
</protein>
<organism evidence="1 2">
    <name type="scientific">Eretmocerus hayati</name>
    <dbReference type="NCBI Taxonomy" id="131215"/>
    <lineage>
        <taxon>Eukaryota</taxon>
        <taxon>Metazoa</taxon>
        <taxon>Ecdysozoa</taxon>
        <taxon>Arthropoda</taxon>
        <taxon>Hexapoda</taxon>
        <taxon>Insecta</taxon>
        <taxon>Pterygota</taxon>
        <taxon>Neoptera</taxon>
        <taxon>Endopterygota</taxon>
        <taxon>Hymenoptera</taxon>
        <taxon>Apocrita</taxon>
        <taxon>Proctotrupomorpha</taxon>
        <taxon>Chalcidoidea</taxon>
        <taxon>Aphelinidae</taxon>
        <taxon>Aphelininae</taxon>
        <taxon>Eretmocerus</taxon>
    </lineage>
</organism>